<dbReference type="Gene3D" id="3.40.50.720">
    <property type="entry name" value="NAD(P)-binding Rossmann-like Domain"/>
    <property type="match status" value="1"/>
</dbReference>
<evidence type="ECO:0000256" key="2">
    <source>
        <dbReference type="ARBA" id="ARBA00023027"/>
    </source>
</evidence>
<dbReference type="SUPFAM" id="SSF51735">
    <property type="entry name" value="NAD(P)-binding Rossmann-fold domains"/>
    <property type="match status" value="1"/>
</dbReference>
<keyword evidence="2" id="KW-0520">NAD</keyword>
<dbReference type="InterPro" id="IPR006115">
    <property type="entry name" value="6PGDH_NADP-bd"/>
</dbReference>
<dbReference type="OrthoDB" id="9786703at2"/>
<dbReference type="GO" id="GO:0016491">
    <property type="term" value="F:oxidoreductase activity"/>
    <property type="evidence" value="ECO:0007669"/>
    <property type="project" value="UniProtKB-KW"/>
</dbReference>
<dbReference type="InterPro" id="IPR015815">
    <property type="entry name" value="HIBADH-related"/>
</dbReference>
<dbReference type="PIRSF" id="PIRSF000103">
    <property type="entry name" value="HIBADH"/>
    <property type="match status" value="1"/>
</dbReference>
<dbReference type="InterPro" id="IPR013328">
    <property type="entry name" value="6PGD_dom2"/>
</dbReference>
<keyword evidence="1" id="KW-0560">Oxidoreductase</keyword>
<dbReference type="eggNOG" id="COG2084">
    <property type="taxonomic scope" value="Bacteria"/>
</dbReference>
<dbReference type="STRING" id="518766.Rmar_2221"/>
<dbReference type="PANTHER" id="PTHR43580">
    <property type="entry name" value="OXIDOREDUCTASE GLYR1-RELATED"/>
    <property type="match status" value="1"/>
</dbReference>
<dbReference type="RefSeq" id="WP_012844710.1">
    <property type="nucleotide sequence ID" value="NC_013501.1"/>
</dbReference>
<dbReference type="InterPro" id="IPR008927">
    <property type="entry name" value="6-PGluconate_DH-like_C_sf"/>
</dbReference>
<dbReference type="AlphaFoldDB" id="D0MDV6"/>
<reference evidence="6 7" key="1">
    <citation type="journal article" date="2009" name="Stand. Genomic Sci.">
        <title>Complete genome sequence of Rhodothermus marinus type strain (R-10).</title>
        <authorList>
            <person name="Nolan M."/>
            <person name="Tindall B.J."/>
            <person name="Pomrenke H."/>
            <person name="Lapidus A."/>
            <person name="Copeland A."/>
            <person name="Glavina Del Rio T."/>
            <person name="Lucas S."/>
            <person name="Chen F."/>
            <person name="Tice H."/>
            <person name="Cheng J.F."/>
            <person name="Saunders E."/>
            <person name="Han C."/>
            <person name="Bruce D."/>
            <person name="Goodwin L."/>
            <person name="Chain P."/>
            <person name="Pitluck S."/>
            <person name="Ovchinikova G."/>
            <person name="Pati A."/>
            <person name="Ivanova N."/>
            <person name="Mavromatis K."/>
            <person name="Chen A."/>
            <person name="Palaniappan K."/>
            <person name="Land M."/>
            <person name="Hauser L."/>
            <person name="Chang Y.J."/>
            <person name="Jeffries C.D."/>
            <person name="Brettin T."/>
            <person name="Goker M."/>
            <person name="Bristow J."/>
            <person name="Eisen J.A."/>
            <person name="Markowitz V."/>
            <person name="Hugenholtz P."/>
            <person name="Kyrpides N.C."/>
            <person name="Klenk H.P."/>
            <person name="Detter J.C."/>
        </authorList>
    </citation>
    <scope>NUCLEOTIDE SEQUENCE [LARGE SCALE GENOMIC DNA]</scope>
    <source>
        <strain evidence="7">ATCC 43812 / DSM 4252 / R-10</strain>
    </source>
</reference>
<accession>D0MDV6</accession>
<evidence type="ECO:0000313" key="7">
    <source>
        <dbReference type="Proteomes" id="UP000002221"/>
    </source>
</evidence>
<proteinExistence type="predicted"/>
<evidence type="ECO:0000259" key="5">
    <source>
        <dbReference type="Pfam" id="PF14833"/>
    </source>
</evidence>
<dbReference type="KEGG" id="rmr:Rmar_2221"/>
<sequence>MSAVAVIGLGRMGQPIACNLLKAGYEVVVYNRTPEKAEALVSEGARLASTPGEAARTTGLVLTMVADDAALEAVVEGPDGLLAHLPAGGIHVAMSTISPELSASLTRRHQERGQFFVGAPVFGRPDAAAAARLRIVAAGPTEAIERCRPVLEVLGSQLFVVGAEPAQAHLVKLAGNFLLASMLEALSEAFALTRKAGLDPQQFFEIIDALFGSPIYHAYGQLIASQRYTPPGFTIRLGLKDVRLARQAAHALQVPMPLASLVENHLIEALAAGLQEVDWAALAEIAARHAGLPPASA</sequence>
<evidence type="ECO:0000259" key="4">
    <source>
        <dbReference type="Pfam" id="PF03446"/>
    </source>
</evidence>
<dbReference type="InterPro" id="IPR036291">
    <property type="entry name" value="NAD(P)-bd_dom_sf"/>
</dbReference>
<evidence type="ECO:0000313" key="6">
    <source>
        <dbReference type="EMBL" id="ACY49100.1"/>
    </source>
</evidence>
<dbReference type="Gene3D" id="1.10.1040.10">
    <property type="entry name" value="N-(1-d-carboxylethyl)-l-norvaline Dehydrogenase, domain 2"/>
    <property type="match status" value="1"/>
</dbReference>
<evidence type="ECO:0000256" key="3">
    <source>
        <dbReference type="PIRSR" id="PIRSR000103-1"/>
    </source>
</evidence>
<protein>
    <submittedName>
        <fullName evidence="6">6-phosphogluconate dehydrogenase NAD-binding protein</fullName>
    </submittedName>
</protein>
<feature type="domain" description="3-hydroxyisobutyrate dehydrogenase-like NAD-binding" evidence="5">
    <location>
        <begin position="167"/>
        <end position="284"/>
    </location>
</feature>
<dbReference type="Proteomes" id="UP000002221">
    <property type="component" value="Chromosome"/>
</dbReference>
<evidence type="ECO:0000256" key="1">
    <source>
        <dbReference type="ARBA" id="ARBA00023002"/>
    </source>
</evidence>
<dbReference type="SUPFAM" id="SSF48179">
    <property type="entry name" value="6-phosphogluconate dehydrogenase C-terminal domain-like"/>
    <property type="match status" value="1"/>
</dbReference>
<dbReference type="HOGENOM" id="CLU_035117_0_1_10"/>
<name>D0MDV6_RHOM4</name>
<feature type="domain" description="6-phosphogluconate dehydrogenase NADP-binding" evidence="4">
    <location>
        <begin position="4"/>
        <end position="162"/>
    </location>
</feature>
<dbReference type="Pfam" id="PF14833">
    <property type="entry name" value="NAD_binding_11"/>
    <property type="match status" value="1"/>
</dbReference>
<dbReference type="Pfam" id="PF03446">
    <property type="entry name" value="NAD_binding_2"/>
    <property type="match status" value="1"/>
</dbReference>
<dbReference type="GO" id="GO:0051287">
    <property type="term" value="F:NAD binding"/>
    <property type="evidence" value="ECO:0007669"/>
    <property type="project" value="InterPro"/>
</dbReference>
<organism evidence="6 7">
    <name type="scientific">Rhodothermus marinus (strain ATCC 43812 / DSM 4252 / R-10)</name>
    <name type="common">Rhodothermus obamensis</name>
    <dbReference type="NCBI Taxonomy" id="518766"/>
    <lineage>
        <taxon>Bacteria</taxon>
        <taxon>Pseudomonadati</taxon>
        <taxon>Rhodothermota</taxon>
        <taxon>Rhodothermia</taxon>
        <taxon>Rhodothermales</taxon>
        <taxon>Rhodothermaceae</taxon>
        <taxon>Rhodothermus</taxon>
    </lineage>
</organism>
<dbReference type="GO" id="GO:0050661">
    <property type="term" value="F:NADP binding"/>
    <property type="evidence" value="ECO:0007669"/>
    <property type="project" value="InterPro"/>
</dbReference>
<dbReference type="InterPro" id="IPR029154">
    <property type="entry name" value="HIBADH-like_NADP-bd"/>
</dbReference>
<gene>
    <name evidence="6" type="ordered locus">Rmar_2221</name>
</gene>
<dbReference type="PANTHER" id="PTHR43580:SF2">
    <property type="entry name" value="CYTOKINE-LIKE NUCLEAR FACTOR N-PAC"/>
    <property type="match status" value="1"/>
</dbReference>
<dbReference type="InterPro" id="IPR051265">
    <property type="entry name" value="HIBADH-related_NP60_sf"/>
</dbReference>
<keyword evidence="7" id="KW-1185">Reference proteome</keyword>
<dbReference type="EMBL" id="CP001807">
    <property type="protein sequence ID" value="ACY49100.1"/>
    <property type="molecule type" value="Genomic_DNA"/>
</dbReference>
<feature type="active site" evidence="3">
    <location>
        <position position="172"/>
    </location>
</feature>